<reference evidence="2 3" key="1">
    <citation type="journal article" date="2021" name="Nat. Commun.">
        <title>Genetic determinants of endophytism in the Arabidopsis root mycobiome.</title>
        <authorList>
            <person name="Mesny F."/>
            <person name="Miyauchi S."/>
            <person name="Thiergart T."/>
            <person name="Pickel B."/>
            <person name="Atanasova L."/>
            <person name="Karlsson M."/>
            <person name="Huettel B."/>
            <person name="Barry K.W."/>
            <person name="Haridas S."/>
            <person name="Chen C."/>
            <person name="Bauer D."/>
            <person name="Andreopoulos W."/>
            <person name="Pangilinan J."/>
            <person name="LaButti K."/>
            <person name="Riley R."/>
            <person name="Lipzen A."/>
            <person name="Clum A."/>
            <person name="Drula E."/>
            <person name="Henrissat B."/>
            <person name="Kohler A."/>
            <person name="Grigoriev I.V."/>
            <person name="Martin F.M."/>
            <person name="Hacquard S."/>
        </authorList>
    </citation>
    <scope>NUCLEOTIDE SEQUENCE [LARGE SCALE GENOMIC DNA]</scope>
    <source>
        <strain evidence="2 3">MPI-SDFR-AT-0080</strain>
    </source>
</reference>
<feature type="non-terminal residue" evidence="2">
    <location>
        <position position="1"/>
    </location>
</feature>
<protein>
    <recommendedName>
        <fullName evidence="4">RING-type domain-containing protein</fullName>
    </recommendedName>
</protein>
<gene>
    <name evidence="2" type="ORF">B0J12DRAFT_661272</name>
</gene>
<dbReference type="EMBL" id="JAGTJR010000011">
    <property type="protein sequence ID" value="KAH7052327.1"/>
    <property type="molecule type" value="Genomic_DNA"/>
</dbReference>
<proteinExistence type="predicted"/>
<feature type="region of interest" description="Disordered" evidence="1">
    <location>
        <begin position="154"/>
        <end position="192"/>
    </location>
</feature>
<evidence type="ECO:0000313" key="2">
    <source>
        <dbReference type="EMBL" id="KAH7052327.1"/>
    </source>
</evidence>
<feature type="compositionally biased region" description="Low complexity" evidence="1">
    <location>
        <begin position="159"/>
        <end position="181"/>
    </location>
</feature>
<keyword evidence="3" id="KW-1185">Reference proteome</keyword>
<evidence type="ECO:0000313" key="3">
    <source>
        <dbReference type="Proteomes" id="UP000774617"/>
    </source>
</evidence>
<organism evidence="2 3">
    <name type="scientific">Macrophomina phaseolina</name>
    <dbReference type="NCBI Taxonomy" id="35725"/>
    <lineage>
        <taxon>Eukaryota</taxon>
        <taxon>Fungi</taxon>
        <taxon>Dikarya</taxon>
        <taxon>Ascomycota</taxon>
        <taxon>Pezizomycotina</taxon>
        <taxon>Dothideomycetes</taxon>
        <taxon>Dothideomycetes incertae sedis</taxon>
        <taxon>Botryosphaeriales</taxon>
        <taxon>Botryosphaeriaceae</taxon>
        <taxon>Macrophomina</taxon>
    </lineage>
</organism>
<name>A0ABQ8GFZ0_9PEZI</name>
<evidence type="ECO:0008006" key="4">
    <source>
        <dbReference type="Google" id="ProtNLM"/>
    </source>
</evidence>
<accession>A0ABQ8GFZ0</accession>
<evidence type="ECO:0000256" key="1">
    <source>
        <dbReference type="SAM" id="MobiDB-lite"/>
    </source>
</evidence>
<sequence length="242" mass="26902">MPIYAFNKAWAIRHSHHSKHMHTHTRSMASTTFSLPASDGVREGQLCPLCNNFFSFGLEEAIPIVMGCHYGDIICFERVEIFLARQLHTEHRLHCPICPEPNDAYVQLNPTGDYALLMRWDCVRRLTEVQVIKETPPVPVDDFSAFVKGYGSTQTPATAADKPAEASPSSAPATVPSRSVAHQPATGGQQSSAAIVDVEDAPEQPTLHHSGRKRTRSGRKCTLTEKGKTWEKAMAMRRHRQC</sequence>
<dbReference type="Proteomes" id="UP000774617">
    <property type="component" value="Unassembled WGS sequence"/>
</dbReference>
<comment type="caution">
    <text evidence="2">The sequence shown here is derived from an EMBL/GenBank/DDBJ whole genome shotgun (WGS) entry which is preliminary data.</text>
</comment>